<dbReference type="Pfam" id="PF03050">
    <property type="entry name" value="DDE_Tnp_IS66"/>
    <property type="match status" value="1"/>
</dbReference>
<dbReference type="Proteomes" id="UP000430508">
    <property type="component" value="Chromosome"/>
</dbReference>
<evidence type="ECO:0000259" key="5">
    <source>
        <dbReference type="Pfam" id="PF13817"/>
    </source>
</evidence>
<dbReference type="PANTHER" id="PTHR33678">
    <property type="entry name" value="BLL1576 PROTEIN"/>
    <property type="match status" value="1"/>
</dbReference>
<name>A0A857DHZ2_9FIRM</name>
<dbReference type="InterPro" id="IPR024474">
    <property type="entry name" value="Znf_dom_IS66"/>
</dbReference>
<protein>
    <submittedName>
        <fullName evidence="6">IS66 family transposase</fullName>
    </submittedName>
</protein>
<feature type="domain" description="Transposase TnpC homeodomain" evidence="4">
    <location>
        <begin position="24"/>
        <end position="95"/>
    </location>
</feature>
<dbReference type="InterPro" id="IPR004291">
    <property type="entry name" value="Transposase_IS66_central"/>
</dbReference>
<dbReference type="InterPro" id="IPR024463">
    <property type="entry name" value="Transposase_TnpC_homeodom"/>
</dbReference>
<feature type="domain" description="Transposase IS66 C-terminal" evidence="5">
    <location>
        <begin position="461"/>
        <end position="488"/>
    </location>
</feature>
<accession>A0A857DHZ2</accession>
<dbReference type="Pfam" id="PF13817">
    <property type="entry name" value="DDE_Tnp_IS66_C"/>
    <property type="match status" value="1"/>
</dbReference>
<organism evidence="6 7">
    <name type="scientific">Dehalobacter restrictus</name>
    <dbReference type="NCBI Taxonomy" id="55583"/>
    <lineage>
        <taxon>Bacteria</taxon>
        <taxon>Bacillati</taxon>
        <taxon>Bacillota</taxon>
        <taxon>Clostridia</taxon>
        <taxon>Eubacteriales</taxon>
        <taxon>Desulfitobacteriaceae</taxon>
        <taxon>Dehalobacter</taxon>
    </lineage>
</organism>
<evidence type="ECO:0000259" key="4">
    <source>
        <dbReference type="Pfam" id="PF13007"/>
    </source>
</evidence>
<keyword evidence="1" id="KW-0175">Coiled coil</keyword>
<dbReference type="PANTHER" id="PTHR33678:SF1">
    <property type="entry name" value="BLL1576 PROTEIN"/>
    <property type="match status" value="1"/>
</dbReference>
<dbReference type="Pfam" id="PF13005">
    <property type="entry name" value="zf-IS66"/>
    <property type="match status" value="1"/>
</dbReference>
<dbReference type="RefSeq" id="WP_019226744.1">
    <property type="nucleotide sequence ID" value="NZ_CP046996.1"/>
</dbReference>
<dbReference type="Pfam" id="PF13007">
    <property type="entry name" value="LZ_Tnp_IS66"/>
    <property type="match status" value="1"/>
</dbReference>
<dbReference type="NCBIfam" id="NF033517">
    <property type="entry name" value="transpos_IS66"/>
    <property type="match status" value="1"/>
</dbReference>
<feature type="coiled-coil region" evidence="1">
    <location>
        <begin position="7"/>
        <end position="34"/>
    </location>
</feature>
<dbReference type="InterPro" id="IPR039552">
    <property type="entry name" value="IS66_C"/>
</dbReference>
<dbReference type="AlphaFoldDB" id="A0A857DHZ2"/>
<sequence length="511" mass="58909">MSTSQEIKTLENRISELEKENRLLLETVHHLTRKLYGRSSEKTSALSLGQMSLFNEAEMESDPKVKEPDLKRVNGYQRKKAKDGRMELLENLPHEKKLCTLVEEERFCETCSTALVSVGEEFVRTEVEYIPAKLKVIDVYRETFECRSCRKNGLPYMEKSPMPDPVIQHSLATSSTVAWVMHQKFVNAMPLYRQEKEWKTLGLSLSRATMANWIMVASRDWLSPILNLMHTELLKERYLHADETPVQVMNEEGRKNTSDSYMWVYTTAKDAGHPIRIFEYEPGRNGIYPQEFLKGFTGFLHTDAYSGYQKVERITRCLCWSHLRRNFVDALPKDIRGPDDTLSGQGINYCNKLFEIEKTLENLTSDERRLKRLEQEVPVLDAFWEWADSTADKVLPKSKLSQAINYDLSRKPDLINYLKDGNCSISNNLAENCIRPFTIGRKNWLFSGSPKGAEASAAVYSIVESAKANGLSPYKYLDYIFDRLPGEPFGQYPEILESYLPWNPKIQAICK</sequence>
<evidence type="ECO:0000259" key="2">
    <source>
        <dbReference type="Pfam" id="PF03050"/>
    </source>
</evidence>
<evidence type="ECO:0000313" key="7">
    <source>
        <dbReference type="Proteomes" id="UP000430508"/>
    </source>
</evidence>
<evidence type="ECO:0000313" key="6">
    <source>
        <dbReference type="EMBL" id="QHA00238.1"/>
    </source>
</evidence>
<reference evidence="6 7" key="1">
    <citation type="submission" date="2019-12" db="EMBL/GenBank/DDBJ databases">
        <title>Sequence classification of anaerobic respiratory reductive dehalogenases: First we see many, then we see few.</title>
        <authorList>
            <person name="Molenda O."/>
            <person name="Puentes Jacome L.A."/>
            <person name="Cao X."/>
            <person name="Nesbo C.L."/>
            <person name="Tang S."/>
            <person name="Morson N."/>
            <person name="Patron J."/>
            <person name="Lomheim L."/>
            <person name="Wishart D.S."/>
            <person name="Edwards E.A."/>
        </authorList>
    </citation>
    <scope>NUCLEOTIDE SEQUENCE [LARGE SCALE GENOMIC DNA]</scope>
    <source>
        <strain evidence="6 7">12DCA</strain>
    </source>
</reference>
<proteinExistence type="predicted"/>
<feature type="domain" description="Transposase IS66 central" evidence="2">
    <location>
        <begin position="169"/>
        <end position="454"/>
    </location>
</feature>
<feature type="domain" description="Transposase IS66 zinc-finger binding" evidence="3">
    <location>
        <begin position="105"/>
        <end position="149"/>
    </location>
</feature>
<dbReference type="InterPro" id="IPR052344">
    <property type="entry name" value="Transposase-related"/>
</dbReference>
<evidence type="ECO:0000256" key="1">
    <source>
        <dbReference type="SAM" id="Coils"/>
    </source>
</evidence>
<evidence type="ECO:0000259" key="3">
    <source>
        <dbReference type="Pfam" id="PF13005"/>
    </source>
</evidence>
<dbReference type="EMBL" id="CP046996">
    <property type="protein sequence ID" value="QHA00238.1"/>
    <property type="molecule type" value="Genomic_DNA"/>
</dbReference>
<gene>
    <name evidence="6" type="ORF">GQ588_06015</name>
</gene>